<gene>
    <name evidence="9" type="ORF">RU97_GL001163</name>
</gene>
<feature type="region of interest" description="Disordered" evidence="6">
    <location>
        <begin position="727"/>
        <end position="747"/>
    </location>
</feature>
<name>A0A1L8RIQ9_9ENTE</name>
<dbReference type="Proteomes" id="UP000181884">
    <property type="component" value="Unassembled WGS sequence"/>
</dbReference>
<dbReference type="PANTHER" id="PTHR43077">
    <property type="entry name" value="TRANSPORT PERMEASE YVFS-RELATED"/>
    <property type="match status" value="1"/>
</dbReference>
<evidence type="ECO:0000256" key="4">
    <source>
        <dbReference type="ARBA" id="ARBA00023136"/>
    </source>
</evidence>
<dbReference type="SUPFAM" id="SSF101967">
    <property type="entry name" value="Adhesin YadA, collagen-binding domain"/>
    <property type="match status" value="1"/>
</dbReference>
<dbReference type="GO" id="GO:0140359">
    <property type="term" value="F:ABC-type transporter activity"/>
    <property type="evidence" value="ECO:0007669"/>
    <property type="project" value="InterPro"/>
</dbReference>
<dbReference type="Gene3D" id="1.10.287.950">
    <property type="entry name" value="Methyl-accepting chemotaxis protein"/>
    <property type="match status" value="2"/>
</dbReference>
<keyword evidence="10" id="KW-1185">Reference proteome</keyword>
<dbReference type="PANTHER" id="PTHR43077:SF5">
    <property type="entry name" value="PHAGE INFECTION PROTEIN"/>
    <property type="match status" value="1"/>
</dbReference>
<feature type="transmembrane region" description="Helical" evidence="7">
    <location>
        <begin position="848"/>
        <end position="871"/>
    </location>
</feature>
<evidence type="ECO:0000256" key="1">
    <source>
        <dbReference type="ARBA" id="ARBA00004141"/>
    </source>
</evidence>
<evidence type="ECO:0000256" key="5">
    <source>
        <dbReference type="SAM" id="Coils"/>
    </source>
</evidence>
<dbReference type="InterPro" id="IPR051328">
    <property type="entry name" value="T7SS_ABC-Transporter"/>
</dbReference>
<protein>
    <submittedName>
        <fullName evidence="9">YhgE/Pip domain-containing protein</fullName>
    </submittedName>
</protein>
<reference evidence="9 10" key="1">
    <citation type="submission" date="2014-12" db="EMBL/GenBank/DDBJ databases">
        <title>Draft genome sequences of 29 type strains of Enterococci.</title>
        <authorList>
            <person name="Zhong Z."/>
            <person name="Sun Z."/>
            <person name="Liu W."/>
            <person name="Zhang W."/>
            <person name="Zhang H."/>
        </authorList>
    </citation>
    <scope>NUCLEOTIDE SEQUENCE [LARGE SCALE GENOMIC DNA]</scope>
    <source>
        <strain evidence="9 10">DSM 17029</strain>
    </source>
</reference>
<dbReference type="InterPro" id="IPR011049">
    <property type="entry name" value="Serralysin-like_metalloprot_C"/>
</dbReference>
<dbReference type="InterPro" id="IPR017500">
    <property type="entry name" value="Phage_infect_YhgE_N"/>
</dbReference>
<comment type="caution">
    <text evidence="9">The sequence shown here is derived from an EMBL/GenBank/DDBJ whole genome shotgun (WGS) entry which is preliminary data.</text>
</comment>
<feature type="transmembrane region" description="Helical" evidence="7">
    <location>
        <begin position="14"/>
        <end position="38"/>
    </location>
</feature>
<dbReference type="AlphaFoldDB" id="A0A1L8RIQ9"/>
<evidence type="ECO:0000256" key="7">
    <source>
        <dbReference type="SAM" id="Phobius"/>
    </source>
</evidence>
<evidence type="ECO:0000313" key="9">
    <source>
        <dbReference type="EMBL" id="OJG19592.1"/>
    </source>
</evidence>
<feature type="domain" description="ABC-2 type transporter transmembrane" evidence="8">
    <location>
        <begin position="15"/>
        <end position="167"/>
    </location>
</feature>
<feature type="transmembrane region" description="Helical" evidence="7">
    <location>
        <begin position="959"/>
        <end position="981"/>
    </location>
</feature>
<feature type="transmembrane region" description="Helical" evidence="7">
    <location>
        <begin position="907"/>
        <end position="926"/>
    </location>
</feature>
<evidence type="ECO:0000256" key="6">
    <source>
        <dbReference type="SAM" id="MobiDB-lite"/>
    </source>
</evidence>
<accession>A0A1L8RIQ9</accession>
<evidence type="ECO:0000256" key="3">
    <source>
        <dbReference type="ARBA" id="ARBA00022989"/>
    </source>
</evidence>
<dbReference type="STRING" id="214095.RU97_GL001163"/>
<feature type="coiled-coil region" evidence="5">
    <location>
        <begin position="422"/>
        <end position="449"/>
    </location>
</feature>
<evidence type="ECO:0000256" key="2">
    <source>
        <dbReference type="ARBA" id="ARBA00022692"/>
    </source>
</evidence>
<dbReference type="InterPro" id="IPR013525">
    <property type="entry name" value="ABC2_TM"/>
</dbReference>
<dbReference type="RefSeq" id="WP_067390474.1">
    <property type="nucleotide sequence ID" value="NZ_JXKH01000002.1"/>
</dbReference>
<evidence type="ECO:0000259" key="8">
    <source>
        <dbReference type="Pfam" id="PF12698"/>
    </source>
</evidence>
<sequence length="998" mass="106565">MVKQEWRALIKNKFLLIVLGIIGLIPALYNLIFLGGLWNPYGNLDHLPVAVVNQDQPITYRGKQLAIGENLTKKLKQTAALDFHFVSKEEGQKGIEKGKYYMIVTIPANFSKNATTILNDHPKEMQIDYQTSQGTNLTAAKMSDSAMMQIKDQVSTQVTQMYSETLLSEFGKVGTGMKIAANGGGKLYEGTAKLNTASQVLSDNLIKLASSSLKFSDGSKILSKGLQQYIIGAEKVNAGAKKMNSGVGALAEKVPELSNGLGRLADGSQTLATGVNQYTNGVSTVANGSANLTQGIDQLAGKLPTLAIGVDQLVNGSQTLKTGVDQYVNGVQSVSGGSQEVSDGLQVLASKTNQLPQQVQSLHEGTEKLVASLNNVQMSEMEKNQLIAYTDNVESYLAQVVKTLETTDLSSLSNLTQVADLVTELSNQMNNVSENVSELSQQIETKRQTLMDNYQTDLTTNANAVVAALLTSGVTLDEDQKNLVLSTMQGQSSQTLNTIHQLSVDTTQLSASLATQKQVLEDLSNSLAAVQQIPVAQIAKVKAGADQLTQVSETASVGIEKAVNGLYDIASQAVLGIQKINRGTKALDSSVPTLVASIHQLADGSKQVTQGSKKLVEQGATISQGLGKLTNGIGDLQLKTPTLSEGVNQLSQGAHQLTDGANYLNKKSTELTRGSKQLTAGLKQVTQKLPALGDGVFALQNGSVQLVNGTGQLVANGEKLVSGAQQLDNGSQQISTGSSQLSTGEKQVQQSLEKIGDGLHSITTQLDSGAEKIKQVNTKKDAAIAIAKPVSTTHKDLDTVANNGTAMAPYMMSVALFIGTITFNLLFDAFTPKKKPTTGVAWWASKASILGAVGIFQALMVYFVLTVFLGMEVLHPVKVILFSVLVSVTFMSIVTLFNLLLGKLGSFLMLIFMIIQLASSGGTYPIELSSAFYRTINPFLPMTYSIRALREGISIGGSLMFETCLFIILLIASNLLMIIFFSKKKNHPIAFDEEMSEV</sequence>
<dbReference type="GO" id="GO:0016020">
    <property type="term" value="C:membrane"/>
    <property type="evidence" value="ECO:0007669"/>
    <property type="project" value="UniProtKB-SubCell"/>
</dbReference>
<dbReference type="NCBIfam" id="TIGR03061">
    <property type="entry name" value="pip_yhgE_Nterm"/>
    <property type="match status" value="1"/>
</dbReference>
<organism evidence="9 10">
    <name type="scientific">Enterococcus canis</name>
    <dbReference type="NCBI Taxonomy" id="214095"/>
    <lineage>
        <taxon>Bacteria</taxon>
        <taxon>Bacillati</taxon>
        <taxon>Bacillota</taxon>
        <taxon>Bacilli</taxon>
        <taxon>Lactobacillales</taxon>
        <taxon>Enterococcaceae</taxon>
        <taxon>Enterococcus</taxon>
    </lineage>
</organism>
<feature type="transmembrane region" description="Helical" evidence="7">
    <location>
        <begin position="807"/>
        <end position="827"/>
    </location>
</feature>
<evidence type="ECO:0000313" key="10">
    <source>
        <dbReference type="Proteomes" id="UP000181884"/>
    </source>
</evidence>
<keyword evidence="5" id="KW-0175">Coiled coil</keyword>
<comment type="subcellular location">
    <subcellularLocation>
        <location evidence="1">Membrane</location>
        <topology evidence="1">Multi-pass membrane protein</topology>
    </subcellularLocation>
</comment>
<keyword evidence="4 7" id="KW-0472">Membrane</keyword>
<keyword evidence="2 7" id="KW-0812">Transmembrane</keyword>
<dbReference type="EMBL" id="JXKH01000002">
    <property type="protein sequence ID" value="OJG19592.1"/>
    <property type="molecule type" value="Genomic_DNA"/>
</dbReference>
<dbReference type="Gene3D" id="3.40.1710.10">
    <property type="entry name" value="abc type-2 transporter like domain"/>
    <property type="match status" value="1"/>
</dbReference>
<keyword evidence="3 7" id="KW-1133">Transmembrane helix</keyword>
<dbReference type="InterPro" id="IPR023908">
    <property type="entry name" value="xxxLxxG_rpt"/>
</dbReference>
<dbReference type="Pfam" id="PF12698">
    <property type="entry name" value="ABC2_membrane_3"/>
    <property type="match status" value="1"/>
</dbReference>
<dbReference type="NCBIfam" id="TIGR03057">
    <property type="entry name" value="xxxLxxG_by_4"/>
    <property type="match status" value="7"/>
</dbReference>
<dbReference type="InterPro" id="IPR017501">
    <property type="entry name" value="Phage_infect_YhgE_C"/>
</dbReference>
<dbReference type="NCBIfam" id="TIGR03062">
    <property type="entry name" value="pip_yhgE_Cterm"/>
    <property type="match status" value="1"/>
</dbReference>
<feature type="transmembrane region" description="Helical" evidence="7">
    <location>
        <begin position="877"/>
        <end position="900"/>
    </location>
</feature>
<proteinExistence type="predicted"/>